<proteinExistence type="predicted"/>
<comment type="caution">
    <text evidence="4">The sequence shown here is derived from an EMBL/GenBank/DDBJ whole genome shotgun (WGS) entry which is preliminary data.</text>
</comment>
<dbReference type="InterPro" id="IPR029063">
    <property type="entry name" value="SAM-dependent_MTases_sf"/>
</dbReference>
<dbReference type="SUPFAM" id="SSF53335">
    <property type="entry name" value="S-adenosyl-L-methionine-dependent methyltransferases"/>
    <property type="match status" value="1"/>
</dbReference>
<dbReference type="GO" id="GO:0008168">
    <property type="term" value="F:methyltransferase activity"/>
    <property type="evidence" value="ECO:0007669"/>
    <property type="project" value="UniProtKB-KW"/>
</dbReference>
<feature type="domain" description="Methyltransferase" evidence="3">
    <location>
        <begin position="46"/>
        <end position="137"/>
    </location>
</feature>
<dbReference type="AlphaFoldDB" id="A0A6I3KGU5"/>
<dbReference type="Gene3D" id="3.40.50.150">
    <property type="entry name" value="Vaccinia Virus protein VP39"/>
    <property type="match status" value="1"/>
</dbReference>
<evidence type="ECO:0000259" key="3">
    <source>
        <dbReference type="Pfam" id="PF13649"/>
    </source>
</evidence>
<keyword evidence="1 4" id="KW-0489">Methyltransferase</keyword>
<sequence>MVRIAPLDPNRFTSAIPYYVNGRPRYSERLVVRLAREAKLDARSRVLDLGCGPGSLTLPLARHCGTMIGVDVDTDMIATARQASGIAGMDVDWRVGTSFDLPADLAPLDLVTIARAFHWMDREATLQRLDELIGPGGAVALVNTELHDAGVRWHGAFEELRKGHGRFDEFYHWRKSDGWEEHVSVLLRSAFSNVERISVFELRTTPIEEVVARALSFSANSPSALGEQGRIAYEEAVRETMLSISPAGTFPEIVESIAIIARRPGA</sequence>
<evidence type="ECO:0000256" key="1">
    <source>
        <dbReference type="ARBA" id="ARBA00022603"/>
    </source>
</evidence>
<accession>A0A6I3KGU5</accession>
<name>A0A6I3KGU5_9HYPH</name>
<dbReference type="InterPro" id="IPR041698">
    <property type="entry name" value="Methyltransf_25"/>
</dbReference>
<dbReference type="RefSeq" id="WP_154738241.1">
    <property type="nucleotide sequence ID" value="NZ_WMBQ01000001.1"/>
</dbReference>
<keyword evidence="2 4" id="KW-0808">Transferase</keyword>
<evidence type="ECO:0000313" key="5">
    <source>
        <dbReference type="Proteomes" id="UP000440694"/>
    </source>
</evidence>
<dbReference type="PANTHER" id="PTHR44942">
    <property type="entry name" value="METHYLTRANSF_11 DOMAIN-CONTAINING PROTEIN"/>
    <property type="match status" value="1"/>
</dbReference>
<dbReference type="GO" id="GO:0032259">
    <property type="term" value="P:methylation"/>
    <property type="evidence" value="ECO:0007669"/>
    <property type="project" value="UniProtKB-KW"/>
</dbReference>
<dbReference type="EMBL" id="WMBQ01000001">
    <property type="protein sequence ID" value="MTD93728.1"/>
    <property type="molecule type" value="Genomic_DNA"/>
</dbReference>
<dbReference type="Pfam" id="PF13649">
    <property type="entry name" value="Methyltransf_25"/>
    <property type="match status" value="1"/>
</dbReference>
<evidence type="ECO:0000313" key="4">
    <source>
        <dbReference type="EMBL" id="MTD93728.1"/>
    </source>
</evidence>
<evidence type="ECO:0000256" key="2">
    <source>
        <dbReference type="ARBA" id="ARBA00022679"/>
    </source>
</evidence>
<reference evidence="4 5" key="1">
    <citation type="submission" date="2019-11" db="EMBL/GenBank/DDBJ databases">
        <title>Identification of a novel strain.</title>
        <authorList>
            <person name="Xu Q."/>
            <person name="Wang G."/>
        </authorList>
    </citation>
    <scope>NUCLEOTIDE SEQUENCE [LARGE SCALE GENOMIC DNA]</scope>
    <source>
        <strain evidence="5">xq</strain>
    </source>
</reference>
<gene>
    <name evidence="4" type="ORF">GIW81_05200</name>
</gene>
<keyword evidence="5" id="KW-1185">Reference proteome</keyword>
<dbReference type="PANTHER" id="PTHR44942:SF4">
    <property type="entry name" value="METHYLTRANSFERASE TYPE 11 DOMAIN-CONTAINING PROTEIN"/>
    <property type="match status" value="1"/>
</dbReference>
<organism evidence="4 5">
    <name type="scientific">Hyphomicrobium album</name>
    <dbReference type="NCBI Taxonomy" id="2665159"/>
    <lineage>
        <taxon>Bacteria</taxon>
        <taxon>Pseudomonadati</taxon>
        <taxon>Pseudomonadota</taxon>
        <taxon>Alphaproteobacteria</taxon>
        <taxon>Hyphomicrobiales</taxon>
        <taxon>Hyphomicrobiaceae</taxon>
        <taxon>Hyphomicrobium</taxon>
    </lineage>
</organism>
<dbReference type="InterPro" id="IPR051052">
    <property type="entry name" value="Diverse_substrate_MTase"/>
</dbReference>
<protein>
    <submittedName>
        <fullName evidence="4">Methyltransferase domain-containing protein</fullName>
    </submittedName>
</protein>
<dbReference type="Proteomes" id="UP000440694">
    <property type="component" value="Unassembled WGS sequence"/>
</dbReference>
<dbReference type="CDD" id="cd02440">
    <property type="entry name" value="AdoMet_MTases"/>
    <property type="match status" value="1"/>
</dbReference>